<comment type="caution">
    <text evidence="2">The sequence shown here is derived from an EMBL/GenBank/DDBJ whole genome shotgun (WGS) entry which is preliminary data.</text>
</comment>
<accession>A0A918ZP63</accession>
<feature type="region of interest" description="Disordered" evidence="1">
    <location>
        <begin position="609"/>
        <end position="640"/>
    </location>
</feature>
<reference evidence="2" key="1">
    <citation type="journal article" date="2014" name="Int. J. Syst. Evol. Microbiol.">
        <title>Complete genome sequence of Corynebacterium casei LMG S-19264T (=DSM 44701T), isolated from a smear-ripened cheese.</title>
        <authorList>
            <consortium name="US DOE Joint Genome Institute (JGI-PGF)"/>
            <person name="Walter F."/>
            <person name="Albersmeier A."/>
            <person name="Kalinowski J."/>
            <person name="Ruckert C."/>
        </authorList>
    </citation>
    <scope>NUCLEOTIDE SEQUENCE</scope>
    <source>
        <strain evidence="2">JCM 4784</strain>
    </source>
</reference>
<dbReference type="AntiFam" id="ANF00178">
    <property type="entry name" value="Shadow ORF (opposite dhbF)"/>
</dbReference>
<dbReference type="Proteomes" id="UP000608024">
    <property type="component" value="Unassembled WGS sequence"/>
</dbReference>
<evidence type="ECO:0000256" key="1">
    <source>
        <dbReference type="SAM" id="MobiDB-lite"/>
    </source>
</evidence>
<dbReference type="AlphaFoldDB" id="A0A918ZP63"/>
<feature type="compositionally biased region" description="Basic and acidic residues" evidence="1">
    <location>
        <begin position="111"/>
        <end position="128"/>
    </location>
</feature>
<sequence length="777" mass="75024">MSVGGAADGRAAGGGEGAADGAADDGLGGAVAVEHPDGSGPPFDDLGGYGLAGADEAQVGGEGGALGQGAEDDGRQRDEVDAPVVDEVDERPSGSAALLVGDDEGAAGQQRQHDPEDGRVEAERRELQDAGVGVEFEPVAEAADHVQEPVVGHDDALGAAGGAGGVDDVRRVAGQQRGRAVGVGEVGGGPRGEAVGGLRGVEEQDVGVTGVGQALGAGGGRGVGDEDGGARVLEHVRDPVGRVLGVDRQVGRARLERGEGGDDDVRGARQHHGDGLLGADAVVGEEPGQPVGAGVEVGVRDLLVAEDDGRLGGGLGGPRLEDVAGQAGTHGPGAGAAGPVGEDLAQLVLAERVEAAEGGAGGGGELFEDAGEAADEGGGLGGGEDVRPILGLQAHPVALDGEHAERQRVLGDDAGAPGAGGEAGDVVAEGVEGARGVVVEADHGVEELADARALLHLGEAEVLVRGEGELAVLEVGEHRLEGQGRVEGDAHRQGVHEGADDALDVGQVGGAPGGDGAEGDVAPSGEPAEGDGPAALHDGVQRQAALVGPGGDGGGELLGQVGGEGLGQHRHAGAVGGAEAGGFVEAGEVLLPGLAGGVGVLGGGPLQVGADGGDGGQGGGVGAVAPQGDQFTGEDGGQGPAVDEQVVGGPHDAVPAAGGAVDGEAGQRALGDVEAAQPLLVGEAGQFGVDAAGVEVGEVDLLPRHLDGAGDELHGVARVAVAEAGAQRRVAGDERGGGGAQRGRVEGAVHVEDDLEGVGVHAVPVELGLEQQAALER</sequence>
<feature type="compositionally biased region" description="Gly residues" evidence="1">
    <location>
        <begin position="548"/>
        <end position="564"/>
    </location>
</feature>
<dbReference type="EMBL" id="BNBT01000043">
    <property type="protein sequence ID" value="GHE61448.1"/>
    <property type="molecule type" value="Genomic_DNA"/>
</dbReference>
<feature type="region of interest" description="Disordered" evidence="1">
    <location>
        <begin position="1"/>
        <end position="133"/>
    </location>
</feature>
<proteinExistence type="predicted"/>
<protein>
    <submittedName>
        <fullName evidence="2">Uncharacterized protein</fullName>
    </submittedName>
</protein>
<name>A0A918ZP63_9ACTN</name>
<evidence type="ECO:0000313" key="3">
    <source>
        <dbReference type="Proteomes" id="UP000608024"/>
    </source>
</evidence>
<reference evidence="2" key="2">
    <citation type="submission" date="2020-09" db="EMBL/GenBank/DDBJ databases">
        <authorList>
            <person name="Sun Q."/>
            <person name="Ohkuma M."/>
        </authorList>
    </citation>
    <scope>NUCLEOTIDE SEQUENCE</scope>
    <source>
        <strain evidence="2">JCM 4784</strain>
    </source>
</reference>
<feature type="compositionally biased region" description="Gly residues" evidence="1">
    <location>
        <begin position="609"/>
        <end position="622"/>
    </location>
</feature>
<evidence type="ECO:0000313" key="2">
    <source>
        <dbReference type="EMBL" id="GHE61448.1"/>
    </source>
</evidence>
<feature type="compositionally biased region" description="Low complexity" evidence="1">
    <location>
        <begin position="1"/>
        <end position="10"/>
    </location>
</feature>
<feature type="region of interest" description="Disordered" evidence="1">
    <location>
        <begin position="545"/>
        <end position="564"/>
    </location>
</feature>
<organism evidence="2 3">
    <name type="scientific">Streptomyces longispororuber</name>
    <dbReference type="NCBI Taxonomy" id="68230"/>
    <lineage>
        <taxon>Bacteria</taxon>
        <taxon>Bacillati</taxon>
        <taxon>Actinomycetota</taxon>
        <taxon>Actinomycetes</taxon>
        <taxon>Kitasatosporales</taxon>
        <taxon>Streptomycetaceae</taxon>
        <taxon>Streptomyces</taxon>
    </lineage>
</organism>
<gene>
    <name evidence="2" type="ORF">GCM10018785_33150</name>
</gene>
<feature type="compositionally biased region" description="Gly residues" evidence="1">
    <location>
        <begin position="507"/>
        <end position="516"/>
    </location>
</feature>
<feature type="region of interest" description="Disordered" evidence="1">
    <location>
        <begin position="500"/>
        <end position="535"/>
    </location>
</feature>
<keyword evidence="3" id="KW-1185">Reference proteome</keyword>